<dbReference type="InterPro" id="IPR002110">
    <property type="entry name" value="Ankyrin_rpt"/>
</dbReference>
<dbReference type="Pfam" id="PF00023">
    <property type="entry name" value="Ank"/>
    <property type="match status" value="1"/>
</dbReference>
<dbReference type="Gene3D" id="3.10.450.50">
    <property type="match status" value="1"/>
</dbReference>
<dbReference type="AlphaFoldDB" id="A0A1G6QES4"/>
<protein>
    <submittedName>
        <fullName evidence="5">SnoaL-like domain-containing protein</fullName>
    </submittedName>
</protein>
<dbReference type="InterPro" id="IPR050776">
    <property type="entry name" value="Ank_Repeat/CDKN_Inhibitor"/>
</dbReference>
<name>A0A1G6QES4_9PSEU</name>
<dbReference type="PANTHER" id="PTHR24201:SF16">
    <property type="entry name" value="ANKYRIN-1-LIKE-RELATED"/>
    <property type="match status" value="1"/>
</dbReference>
<dbReference type="OrthoDB" id="2599042at2"/>
<organism evidence="5 6">
    <name type="scientific">Actinokineospora iranica</name>
    <dbReference type="NCBI Taxonomy" id="1271860"/>
    <lineage>
        <taxon>Bacteria</taxon>
        <taxon>Bacillati</taxon>
        <taxon>Actinomycetota</taxon>
        <taxon>Actinomycetes</taxon>
        <taxon>Pseudonocardiales</taxon>
        <taxon>Pseudonocardiaceae</taxon>
        <taxon>Actinokineospora</taxon>
    </lineage>
</organism>
<dbReference type="PRINTS" id="PR01415">
    <property type="entry name" value="ANKYRIN"/>
</dbReference>
<evidence type="ECO:0000256" key="3">
    <source>
        <dbReference type="PROSITE-ProRule" id="PRU00023"/>
    </source>
</evidence>
<dbReference type="PROSITE" id="PS50297">
    <property type="entry name" value="ANK_REP_REGION"/>
    <property type="match status" value="3"/>
</dbReference>
<feature type="repeat" description="ANK" evidence="3">
    <location>
        <begin position="239"/>
        <end position="271"/>
    </location>
</feature>
<keyword evidence="2 3" id="KW-0040">ANK repeat</keyword>
<dbReference type="SUPFAM" id="SSF48403">
    <property type="entry name" value="Ankyrin repeat"/>
    <property type="match status" value="1"/>
</dbReference>
<dbReference type="Proteomes" id="UP000199501">
    <property type="component" value="Unassembled WGS sequence"/>
</dbReference>
<dbReference type="PROSITE" id="PS50088">
    <property type="entry name" value="ANK_REPEAT"/>
    <property type="match status" value="3"/>
</dbReference>
<evidence type="ECO:0000313" key="6">
    <source>
        <dbReference type="Proteomes" id="UP000199501"/>
    </source>
</evidence>
<feature type="domain" description="SnoaL-like" evidence="4">
    <location>
        <begin position="10"/>
        <end position="121"/>
    </location>
</feature>
<dbReference type="Gene3D" id="1.25.40.20">
    <property type="entry name" value="Ankyrin repeat-containing domain"/>
    <property type="match status" value="1"/>
</dbReference>
<evidence type="ECO:0000256" key="2">
    <source>
        <dbReference type="ARBA" id="ARBA00023043"/>
    </source>
</evidence>
<feature type="repeat" description="ANK" evidence="3">
    <location>
        <begin position="205"/>
        <end position="237"/>
    </location>
</feature>
<sequence length="294" mass="31485">METRQVREIVDNWFGAIGRGDMAAITAGLSPSIVLELPQDQWNAVIPYLGTHVGLNEVAEAFRIRAETTEVLDYGLRDLFVDGNTACAVVYTKGRHTRTKVLFEIEDIHKLVLNEQGKIIHWKVYFDPNTEVNAFNADREQRLFDAAARGGEAEVAELLGFGGDPNRRDADTGLTPLIAAASRGDDTLVRTLVAGGADVLATERSGQTALHKAAEQGSAEVLRALVRAGALVDAPVATTGQTPLHIAVRHGNTEAARILLESGARADLADHLGRTPAALARDLLAPEVVSGLFG</sequence>
<dbReference type="InterPro" id="IPR032710">
    <property type="entry name" value="NTF2-like_dom_sf"/>
</dbReference>
<gene>
    <name evidence="5" type="ORF">SAMN05216174_105251</name>
</gene>
<dbReference type="SMART" id="SM00248">
    <property type="entry name" value="ANK"/>
    <property type="match status" value="4"/>
</dbReference>
<proteinExistence type="predicted"/>
<dbReference type="SUPFAM" id="SSF54427">
    <property type="entry name" value="NTF2-like"/>
    <property type="match status" value="1"/>
</dbReference>
<dbReference type="PANTHER" id="PTHR24201">
    <property type="entry name" value="ANK_REP_REGION DOMAIN-CONTAINING PROTEIN"/>
    <property type="match status" value="1"/>
</dbReference>
<dbReference type="InterPro" id="IPR037401">
    <property type="entry name" value="SnoaL-like"/>
</dbReference>
<dbReference type="Pfam" id="PF12796">
    <property type="entry name" value="Ank_2"/>
    <property type="match status" value="1"/>
</dbReference>
<dbReference type="STRING" id="1271860.SAMN05216174_105251"/>
<keyword evidence="1" id="KW-0677">Repeat</keyword>
<evidence type="ECO:0000259" key="4">
    <source>
        <dbReference type="Pfam" id="PF12680"/>
    </source>
</evidence>
<dbReference type="EMBL" id="FMZZ01000005">
    <property type="protein sequence ID" value="SDC90879.1"/>
    <property type="molecule type" value="Genomic_DNA"/>
</dbReference>
<feature type="repeat" description="ANK" evidence="3">
    <location>
        <begin position="172"/>
        <end position="204"/>
    </location>
</feature>
<reference evidence="6" key="1">
    <citation type="submission" date="2016-10" db="EMBL/GenBank/DDBJ databases">
        <authorList>
            <person name="Varghese N."/>
            <person name="Submissions S."/>
        </authorList>
    </citation>
    <scope>NUCLEOTIDE SEQUENCE [LARGE SCALE GENOMIC DNA]</scope>
    <source>
        <strain evidence="6">IBRC-M 10403</strain>
    </source>
</reference>
<accession>A0A1G6QES4</accession>
<evidence type="ECO:0000313" key="5">
    <source>
        <dbReference type="EMBL" id="SDC90879.1"/>
    </source>
</evidence>
<dbReference type="InterPro" id="IPR036770">
    <property type="entry name" value="Ankyrin_rpt-contain_sf"/>
</dbReference>
<keyword evidence="6" id="KW-1185">Reference proteome</keyword>
<evidence type="ECO:0000256" key="1">
    <source>
        <dbReference type="ARBA" id="ARBA00022737"/>
    </source>
</evidence>
<dbReference type="RefSeq" id="WP_091450285.1">
    <property type="nucleotide sequence ID" value="NZ_FMZZ01000005.1"/>
</dbReference>
<dbReference type="Pfam" id="PF12680">
    <property type="entry name" value="SnoaL_2"/>
    <property type="match status" value="1"/>
</dbReference>